<organism evidence="1 2">
    <name type="scientific">Paenibacillus yonginensis</name>
    <dbReference type="NCBI Taxonomy" id="1462996"/>
    <lineage>
        <taxon>Bacteria</taxon>
        <taxon>Bacillati</taxon>
        <taxon>Bacillota</taxon>
        <taxon>Bacilli</taxon>
        <taxon>Bacillales</taxon>
        <taxon>Paenibacillaceae</taxon>
        <taxon>Paenibacillus</taxon>
    </lineage>
</organism>
<dbReference type="NCBIfam" id="TIGR04129">
    <property type="entry name" value="CxxH_BA5709"/>
    <property type="match status" value="1"/>
</dbReference>
<name>A0A1B1N4Y7_9BACL</name>
<evidence type="ECO:0000313" key="2">
    <source>
        <dbReference type="Proteomes" id="UP000092573"/>
    </source>
</evidence>
<evidence type="ECO:0000313" key="1">
    <source>
        <dbReference type="EMBL" id="ANS76472.1"/>
    </source>
</evidence>
<dbReference type="EMBL" id="CP014167">
    <property type="protein sequence ID" value="ANS76472.1"/>
    <property type="molecule type" value="Genomic_DNA"/>
</dbReference>
<gene>
    <name evidence="1" type="ORF">AWM70_19405</name>
</gene>
<accession>A0A1B1N4Y7</accession>
<dbReference type="Proteomes" id="UP000092573">
    <property type="component" value="Chromosome"/>
</dbReference>
<proteinExistence type="predicted"/>
<keyword evidence="2" id="KW-1185">Reference proteome</keyword>
<reference evidence="1 2" key="1">
    <citation type="submission" date="2016-01" db="EMBL/GenBank/DDBJ databases">
        <title>Complete Genome Sequence of Paenibacillus yonginensis DCY84, a novel Plant Growth-Promoting Bacteria with Elicitation of Induced Systemic Resistance.</title>
        <authorList>
            <person name="Kim Y.J."/>
            <person name="Yang D.C."/>
            <person name="Sukweenadhi J."/>
        </authorList>
    </citation>
    <scope>NUCLEOTIDE SEQUENCE [LARGE SCALE GENOMIC DNA]</scope>
    <source>
        <strain evidence="1 2">DCY84</strain>
    </source>
</reference>
<dbReference type="InterPro" id="IPR025626">
    <property type="entry name" value="YyzF"/>
</dbReference>
<dbReference type="KEGG" id="pyg:AWM70_19405"/>
<dbReference type="AlphaFoldDB" id="A0A1B1N4Y7"/>
<evidence type="ECO:0008006" key="3">
    <source>
        <dbReference type="Google" id="ProtNLM"/>
    </source>
</evidence>
<protein>
    <recommendedName>
        <fullName evidence="3">CxxH/CxxC protein</fullName>
    </recommendedName>
</protein>
<dbReference type="STRING" id="1462996.AWM70_19405"/>
<dbReference type="Pfam" id="PF14116">
    <property type="entry name" value="YyzF"/>
    <property type="match status" value="1"/>
</dbReference>
<sequence>MGVGMHSSRPFFRSAWGGGFAANVRPSGPGARERMLDGMYVVCKEHLELAIDMFVDEYEDAPDVVDLKETEFADWDPPAKCAECEKAGQFLVV</sequence>